<protein>
    <submittedName>
        <fullName evidence="2">Uncharacterized protein</fullName>
    </submittedName>
</protein>
<feature type="compositionally biased region" description="Polar residues" evidence="1">
    <location>
        <begin position="27"/>
        <end position="36"/>
    </location>
</feature>
<dbReference type="EMBL" id="QXFU01008901">
    <property type="protein sequence ID" value="KAE8955717.1"/>
    <property type="molecule type" value="Genomic_DNA"/>
</dbReference>
<feature type="compositionally biased region" description="Basic and acidic residues" evidence="1">
    <location>
        <begin position="11"/>
        <end position="22"/>
    </location>
</feature>
<evidence type="ECO:0000313" key="5">
    <source>
        <dbReference type="Proteomes" id="UP000435112"/>
    </source>
</evidence>
<organism evidence="2 5">
    <name type="scientific">Phytophthora rubi</name>
    <dbReference type="NCBI Taxonomy" id="129364"/>
    <lineage>
        <taxon>Eukaryota</taxon>
        <taxon>Sar</taxon>
        <taxon>Stramenopiles</taxon>
        <taxon>Oomycota</taxon>
        <taxon>Peronosporomycetes</taxon>
        <taxon>Peronosporales</taxon>
        <taxon>Peronosporaceae</taxon>
        <taxon>Phytophthora</taxon>
    </lineage>
</organism>
<evidence type="ECO:0000313" key="3">
    <source>
        <dbReference type="EMBL" id="KAE9311980.1"/>
    </source>
</evidence>
<dbReference type="Proteomes" id="UP000435112">
    <property type="component" value="Unassembled WGS sequence"/>
</dbReference>
<feature type="region of interest" description="Disordered" evidence="1">
    <location>
        <begin position="75"/>
        <end position="133"/>
    </location>
</feature>
<feature type="region of interest" description="Disordered" evidence="1">
    <location>
        <begin position="1"/>
        <end position="54"/>
    </location>
</feature>
<gene>
    <name evidence="2" type="ORF">PR002_g31707</name>
    <name evidence="3" type="ORF">PR003_g19879</name>
</gene>
<evidence type="ECO:0000313" key="4">
    <source>
        <dbReference type="Proteomes" id="UP000434957"/>
    </source>
</evidence>
<proteinExistence type="predicted"/>
<comment type="caution">
    <text evidence="2">The sequence shown here is derived from an EMBL/GenBank/DDBJ whole genome shotgun (WGS) entry which is preliminary data.</text>
</comment>
<evidence type="ECO:0000313" key="2">
    <source>
        <dbReference type="EMBL" id="KAE8955717.1"/>
    </source>
</evidence>
<dbReference type="Proteomes" id="UP000434957">
    <property type="component" value="Unassembled WGS sequence"/>
</dbReference>
<dbReference type="AlphaFoldDB" id="A0A6A3GGV4"/>
<feature type="compositionally biased region" description="Basic residues" evidence="1">
    <location>
        <begin position="106"/>
        <end position="116"/>
    </location>
</feature>
<evidence type="ECO:0000256" key="1">
    <source>
        <dbReference type="SAM" id="MobiDB-lite"/>
    </source>
</evidence>
<reference evidence="2 5" key="1">
    <citation type="submission" date="2018-09" db="EMBL/GenBank/DDBJ databases">
        <title>Genomic investigation of the strawberry pathogen Phytophthora fragariae indicates pathogenicity is determined by transcriptional variation in three key races.</title>
        <authorList>
            <person name="Adams T.M."/>
            <person name="Armitage A.D."/>
            <person name="Sobczyk M.K."/>
            <person name="Bates H.J."/>
            <person name="Dunwell J.M."/>
            <person name="Nellist C.F."/>
            <person name="Harrison R.J."/>
        </authorList>
    </citation>
    <scope>NUCLEOTIDE SEQUENCE [LARGE SCALE GENOMIC DNA]</scope>
    <source>
        <strain evidence="2 5">SCRP324</strain>
        <strain evidence="3 4">SCRP333</strain>
    </source>
</reference>
<keyword evidence="4" id="KW-1185">Reference proteome</keyword>
<name>A0A6A3GGV4_9STRA</name>
<sequence>MVPRPGTTGSEDGHQIKQEPEARAPTTDGSSPNTLLARTPASPQIYEGTSVAPDIKVEVKKEEYEEKYPVPVMAAPEAIKGSATQHSPPGSSVKSRSSKDDPMPHKTSKTTRKKGMPMKAPDEEEEEMKPPVP</sequence>
<accession>A0A6A3GGV4</accession>
<dbReference type="EMBL" id="QXFT01001715">
    <property type="protein sequence ID" value="KAE9311980.1"/>
    <property type="molecule type" value="Genomic_DNA"/>
</dbReference>